<keyword evidence="1" id="KW-0472">Membrane</keyword>
<protein>
    <submittedName>
        <fullName evidence="2">Uncharacterized protein</fullName>
    </submittedName>
</protein>
<evidence type="ECO:0000313" key="2">
    <source>
        <dbReference type="EMBL" id="MBB4154158.1"/>
    </source>
</evidence>
<dbReference type="Proteomes" id="UP000529795">
    <property type="component" value="Unassembled WGS sequence"/>
</dbReference>
<feature type="transmembrane region" description="Helical" evidence="1">
    <location>
        <begin position="37"/>
        <end position="59"/>
    </location>
</feature>
<dbReference type="AlphaFoldDB" id="A0A840FJM3"/>
<evidence type="ECO:0000256" key="1">
    <source>
        <dbReference type="SAM" id="Phobius"/>
    </source>
</evidence>
<gene>
    <name evidence="2" type="ORF">GGQ80_002068</name>
</gene>
<organism evidence="2 3">
    <name type="scientific">Sphingomonas jinjuensis</name>
    <dbReference type="NCBI Taxonomy" id="535907"/>
    <lineage>
        <taxon>Bacteria</taxon>
        <taxon>Pseudomonadati</taxon>
        <taxon>Pseudomonadota</taxon>
        <taxon>Alphaproteobacteria</taxon>
        <taxon>Sphingomonadales</taxon>
        <taxon>Sphingomonadaceae</taxon>
        <taxon>Sphingomonas</taxon>
    </lineage>
</organism>
<accession>A0A840FJM3</accession>
<keyword evidence="1" id="KW-0812">Transmembrane</keyword>
<sequence length="175" mass="19092">MNDDDFSQERFDRLSAGQSILEIVRSGVLSARPSEPLFRAAVLALVVDLNFLLLAMAAANRRFDRLPFAPARPRKDGTPADLTEVIRRFRNSLCHAGGPEREWLGDEDDGSSVRVGWIVIAGGVAGVQGWGGRKMPAPPDGDLMVGTGGHFLMVNADLRYAIEDALDFAGVSWRR</sequence>
<keyword evidence="1" id="KW-1133">Transmembrane helix</keyword>
<dbReference type="EMBL" id="JACIEV010000005">
    <property type="protein sequence ID" value="MBB4154158.1"/>
    <property type="molecule type" value="Genomic_DNA"/>
</dbReference>
<reference evidence="2 3" key="1">
    <citation type="submission" date="2020-08" db="EMBL/GenBank/DDBJ databases">
        <title>Genomic Encyclopedia of Type Strains, Phase IV (KMG-IV): sequencing the most valuable type-strain genomes for metagenomic binning, comparative biology and taxonomic classification.</title>
        <authorList>
            <person name="Goeker M."/>
        </authorList>
    </citation>
    <scope>NUCLEOTIDE SEQUENCE [LARGE SCALE GENOMIC DNA]</scope>
    <source>
        <strain evidence="2 3">YC6723</strain>
    </source>
</reference>
<comment type="caution">
    <text evidence="2">The sequence shown here is derived from an EMBL/GenBank/DDBJ whole genome shotgun (WGS) entry which is preliminary data.</text>
</comment>
<evidence type="ECO:0000313" key="3">
    <source>
        <dbReference type="Proteomes" id="UP000529795"/>
    </source>
</evidence>
<keyword evidence="3" id="KW-1185">Reference proteome</keyword>
<dbReference type="RefSeq" id="WP_183984421.1">
    <property type="nucleotide sequence ID" value="NZ_JACIEV010000005.1"/>
</dbReference>
<name>A0A840FJM3_9SPHN</name>
<proteinExistence type="predicted"/>